<evidence type="ECO:0000256" key="10">
    <source>
        <dbReference type="ARBA" id="ARBA00023235"/>
    </source>
</evidence>
<dbReference type="GO" id="GO:0006302">
    <property type="term" value="P:double-strand break repair"/>
    <property type="evidence" value="ECO:0007669"/>
    <property type="project" value="InterPro"/>
</dbReference>
<dbReference type="InterPro" id="IPR041222">
    <property type="entry name" value="PriA_3primeBD"/>
</dbReference>
<evidence type="ECO:0000256" key="9">
    <source>
        <dbReference type="ARBA" id="ARBA00023125"/>
    </source>
</evidence>
<dbReference type="Gene3D" id="3.40.50.300">
    <property type="entry name" value="P-loop containing nucleotide triphosphate hydrolases"/>
    <property type="match status" value="2"/>
</dbReference>
<evidence type="ECO:0000256" key="3">
    <source>
        <dbReference type="ARBA" id="ARBA00022723"/>
    </source>
</evidence>
<dbReference type="Proteomes" id="UP000886100">
    <property type="component" value="Unassembled WGS sequence"/>
</dbReference>
<reference evidence="14" key="1">
    <citation type="journal article" date="2020" name="mSystems">
        <title>Genome- and Community-Level Interaction Insights into Carbon Utilization and Element Cycling Functions of Hydrothermarchaeota in Hydrothermal Sediment.</title>
        <authorList>
            <person name="Zhou Z."/>
            <person name="Liu Y."/>
            <person name="Xu W."/>
            <person name="Pan J."/>
            <person name="Luo Z.H."/>
            <person name="Li M."/>
        </authorList>
    </citation>
    <scope>NUCLEOTIDE SEQUENCE [LARGE SCALE GENOMIC DNA]</scope>
    <source>
        <strain evidence="14">HyVt-535</strain>
    </source>
</reference>
<dbReference type="PANTHER" id="PTHR30580:SF0">
    <property type="entry name" value="PRIMOSOMAL PROTEIN N"/>
    <property type="match status" value="1"/>
</dbReference>
<keyword evidence="1" id="KW-0639">Primosome</keyword>
<feature type="non-terminal residue" evidence="14">
    <location>
        <position position="661"/>
    </location>
</feature>
<dbReference type="InterPro" id="IPR005259">
    <property type="entry name" value="PriA"/>
</dbReference>
<accession>A0A7C5IZN8</accession>
<dbReference type="GO" id="GO:0006269">
    <property type="term" value="P:DNA replication, synthesis of primer"/>
    <property type="evidence" value="ECO:0007669"/>
    <property type="project" value="UniProtKB-KW"/>
</dbReference>
<dbReference type="InterPro" id="IPR027417">
    <property type="entry name" value="P-loop_NTPase"/>
</dbReference>
<evidence type="ECO:0000256" key="11">
    <source>
        <dbReference type="ARBA" id="ARBA00034808"/>
    </source>
</evidence>
<sequence length="661" mass="72186">MHVIDWQENFVTLSPGAGFSRCGCRGRLSVGGEKSTKLSTGRPGAPPPPLFRFMKGPVLRLALPAPVWGLFDYLPPPGVAPGRLQPGQRLRVPFGRGKRCGLLVELAEGSEVPRDRLKAALELLDEAPLLPPDHLDFLRWVADYYHHPPGEVLLPALPVRLRKGKPPLPEVPEGIRLAVAGEAAEARLGRAPKQRAVVRWLVEQGGVATLAAFRERFDDGRAALRALLEKGLVAEVPAVGPGERGSGTPPAYRLTGEQEAAVAAVAADLHRFRPWLLEGVTGSGKTEVYLQLAQRVLEEGRSVLLLVPEIALTPQLVARFRERLAVPVALLHSGRSEGERERDWQRARSGRARLVIGTRSAVLAPLPDLGLVLVDEEHDPSYKQQEGVRYSARDLALVRAQRAGCPVVLGSATPSLESLKNAREGRYGRLRLEERVGGGRLPRMRLLDVRGQRLEGGLSRPLLERIGETLEAGRQVLVFLNRRGYAPVLTCYQCGWLSECPRCDARQTWHRGWRRLVCHHCGSQRPVPAACPACGAAELHPLGQGTERLEQVLGARFPDHPLVRIDRDTTATRGSVERLLARVHEGGAGLLVGTQMLAKGHHFPGVALVAMVDLDGGLFSADYRAAERTAQLVIQVAGRAGRGEHPGEMILQTRYPEHPLL</sequence>
<keyword evidence="10" id="KW-0413">Isomerase</keyword>
<dbReference type="AlphaFoldDB" id="A0A7C5IZN8"/>
<keyword evidence="9" id="KW-0238">DNA-binding</keyword>
<dbReference type="GO" id="GO:1990077">
    <property type="term" value="C:primosome complex"/>
    <property type="evidence" value="ECO:0007669"/>
    <property type="project" value="UniProtKB-KW"/>
</dbReference>
<dbReference type="EC" id="5.6.2.4" evidence="11"/>
<keyword evidence="2" id="KW-0235">DNA replication</keyword>
<dbReference type="GO" id="GO:0043138">
    <property type="term" value="F:3'-5' DNA helicase activity"/>
    <property type="evidence" value="ECO:0007669"/>
    <property type="project" value="UniProtKB-EC"/>
</dbReference>
<dbReference type="FunFam" id="3.40.50.300:FF:000489">
    <property type="entry name" value="Primosome assembly protein PriA"/>
    <property type="match status" value="1"/>
</dbReference>
<dbReference type="SUPFAM" id="SSF52540">
    <property type="entry name" value="P-loop containing nucleoside triphosphate hydrolases"/>
    <property type="match status" value="2"/>
</dbReference>
<evidence type="ECO:0000256" key="7">
    <source>
        <dbReference type="ARBA" id="ARBA00022833"/>
    </source>
</evidence>
<dbReference type="SMART" id="SM00490">
    <property type="entry name" value="HELICc"/>
    <property type="match status" value="1"/>
</dbReference>
<keyword evidence="8" id="KW-0067">ATP-binding</keyword>
<keyword evidence="6" id="KW-0347">Helicase</keyword>
<dbReference type="NCBIfam" id="NF004067">
    <property type="entry name" value="PRK05580.1-4"/>
    <property type="match status" value="1"/>
</dbReference>
<evidence type="ECO:0000259" key="13">
    <source>
        <dbReference type="PROSITE" id="PS51192"/>
    </source>
</evidence>
<dbReference type="CDD" id="cd17929">
    <property type="entry name" value="DEXHc_priA"/>
    <property type="match status" value="1"/>
</dbReference>
<dbReference type="GO" id="GO:0016787">
    <property type="term" value="F:hydrolase activity"/>
    <property type="evidence" value="ECO:0007669"/>
    <property type="project" value="UniProtKB-KW"/>
</dbReference>
<evidence type="ECO:0000256" key="8">
    <source>
        <dbReference type="ARBA" id="ARBA00022840"/>
    </source>
</evidence>
<dbReference type="InterPro" id="IPR014001">
    <property type="entry name" value="Helicase_ATP-bd"/>
</dbReference>
<protein>
    <recommendedName>
        <fullName evidence="11">DNA 3'-5' helicase</fullName>
        <ecNumber evidence="11">5.6.2.4</ecNumber>
    </recommendedName>
</protein>
<dbReference type="Gene3D" id="3.40.1440.60">
    <property type="entry name" value="PriA, 3(prime) DNA-binding domain"/>
    <property type="match status" value="1"/>
</dbReference>
<keyword evidence="7" id="KW-0862">Zinc</keyword>
<dbReference type="EMBL" id="DROM01000374">
    <property type="protein sequence ID" value="HHH13817.1"/>
    <property type="molecule type" value="Genomic_DNA"/>
</dbReference>
<dbReference type="InterPro" id="IPR011545">
    <property type="entry name" value="DEAD/DEAH_box_helicase_dom"/>
</dbReference>
<keyword evidence="4" id="KW-0547">Nucleotide-binding</keyword>
<dbReference type="SMART" id="SM00487">
    <property type="entry name" value="DEXDc"/>
    <property type="match status" value="1"/>
</dbReference>
<evidence type="ECO:0000313" key="14">
    <source>
        <dbReference type="EMBL" id="HHH13817.1"/>
    </source>
</evidence>
<evidence type="ECO:0000256" key="2">
    <source>
        <dbReference type="ARBA" id="ARBA00022705"/>
    </source>
</evidence>
<dbReference type="GO" id="GO:0003677">
    <property type="term" value="F:DNA binding"/>
    <property type="evidence" value="ECO:0007669"/>
    <property type="project" value="UniProtKB-KW"/>
</dbReference>
<dbReference type="InterPro" id="IPR040498">
    <property type="entry name" value="PriA_CRR"/>
</dbReference>
<organism evidence="14">
    <name type="scientific">Thiolapillus brandeum</name>
    <dbReference type="NCBI Taxonomy" id="1076588"/>
    <lineage>
        <taxon>Bacteria</taxon>
        <taxon>Pseudomonadati</taxon>
        <taxon>Pseudomonadota</taxon>
        <taxon>Gammaproteobacteria</taxon>
        <taxon>Chromatiales</taxon>
        <taxon>Sedimenticolaceae</taxon>
        <taxon>Thiolapillus</taxon>
    </lineage>
</organism>
<comment type="catalytic activity">
    <reaction evidence="12">
        <text>ATP + H2O = ADP + phosphate + H(+)</text>
        <dbReference type="Rhea" id="RHEA:13065"/>
        <dbReference type="ChEBI" id="CHEBI:15377"/>
        <dbReference type="ChEBI" id="CHEBI:15378"/>
        <dbReference type="ChEBI" id="CHEBI:30616"/>
        <dbReference type="ChEBI" id="CHEBI:43474"/>
        <dbReference type="ChEBI" id="CHEBI:456216"/>
        <dbReference type="EC" id="5.6.2.4"/>
    </reaction>
</comment>
<evidence type="ECO:0000256" key="5">
    <source>
        <dbReference type="ARBA" id="ARBA00022801"/>
    </source>
</evidence>
<gene>
    <name evidence="14" type="ORF">ENJ98_06225</name>
</gene>
<feature type="domain" description="Helicase ATP-binding" evidence="13">
    <location>
        <begin position="266"/>
        <end position="432"/>
    </location>
</feature>
<dbReference type="InterPro" id="IPR001650">
    <property type="entry name" value="Helicase_C-like"/>
</dbReference>
<dbReference type="PROSITE" id="PS51192">
    <property type="entry name" value="HELICASE_ATP_BIND_1"/>
    <property type="match status" value="1"/>
</dbReference>
<evidence type="ECO:0000256" key="1">
    <source>
        <dbReference type="ARBA" id="ARBA00022515"/>
    </source>
</evidence>
<keyword evidence="3" id="KW-0479">Metal-binding</keyword>
<evidence type="ECO:0000256" key="6">
    <source>
        <dbReference type="ARBA" id="ARBA00022806"/>
    </source>
</evidence>
<dbReference type="PANTHER" id="PTHR30580">
    <property type="entry name" value="PRIMOSOMAL PROTEIN N"/>
    <property type="match status" value="1"/>
</dbReference>
<dbReference type="HAMAP" id="MF_00983">
    <property type="entry name" value="PriA"/>
    <property type="match status" value="1"/>
</dbReference>
<dbReference type="NCBIfam" id="TIGR00595">
    <property type="entry name" value="priA"/>
    <property type="match status" value="1"/>
</dbReference>
<comment type="caution">
    <text evidence="14">The sequence shown here is derived from an EMBL/GenBank/DDBJ whole genome shotgun (WGS) entry which is preliminary data.</text>
</comment>
<dbReference type="InterPro" id="IPR042115">
    <property type="entry name" value="PriA_3primeBD_sf"/>
</dbReference>
<evidence type="ECO:0000256" key="12">
    <source>
        <dbReference type="ARBA" id="ARBA00048988"/>
    </source>
</evidence>
<dbReference type="GO" id="GO:0006310">
    <property type="term" value="P:DNA recombination"/>
    <property type="evidence" value="ECO:0007669"/>
    <property type="project" value="InterPro"/>
</dbReference>
<dbReference type="GO" id="GO:0005524">
    <property type="term" value="F:ATP binding"/>
    <property type="evidence" value="ECO:0007669"/>
    <property type="project" value="UniProtKB-KW"/>
</dbReference>
<keyword evidence="5" id="KW-0378">Hydrolase</keyword>
<dbReference type="Pfam" id="PF00270">
    <property type="entry name" value="DEAD"/>
    <property type="match status" value="1"/>
</dbReference>
<evidence type="ECO:0000256" key="4">
    <source>
        <dbReference type="ARBA" id="ARBA00022741"/>
    </source>
</evidence>
<name>A0A7C5IZN8_9GAMM</name>
<dbReference type="Pfam" id="PF17764">
    <property type="entry name" value="PriA_3primeBD"/>
    <property type="match status" value="1"/>
</dbReference>
<dbReference type="FunFam" id="3.40.1440.60:FF:000001">
    <property type="entry name" value="Primosomal protein N"/>
    <property type="match status" value="1"/>
</dbReference>
<dbReference type="Pfam" id="PF18319">
    <property type="entry name" value="Zn_ribbon_PriA"/>
    <property type="match status" value="1"/>
</dbReference>
<proteinExistence type="inferred from homology"/>
<dbReference type="GO" id="GO:0046872">
    <property type="term" value="F:metal ion binding"/>
    <property type="evidence" value="ECO:0007669"/>
    <property type="project" value="UniProtKB-KW"/>
</dbReference>
<dbReference type="GO" id="GO:0006270">
    <property type="term" value="P:DNA replication initiation"/>
    <property type="evidence" value="ECO:0007669"/>
    <property type="project" value="TreeGrafter"/>
</dbReference>